<comment type="caution">
    <text evidence="1">The sequence shown here is derived from an EMBL/GenBank/DDBJ whole genome shotgun (WGS) entry which is preliminary data.</text>
</comment>
<accession>A0A9P9L552</accession>
<sequence length="160" mass="17599">MYSPSLDIPRHPAASFPQRNTQGCIFSLLVLARASCKDQCARASCRMRKHLFLSPYLLGSESFLEHVYCTVRSTFSAWFNATAWGIPSKKDAHDSVPVGRAPGNHTEVGSVDAVQLKAKPGKTHRLRLVARGSAGLRHGISGREIRMAGWSLDDTRLPNL</sequence>
<reference evidence="1" key="1">
    <citation type="journal article" date="2021" name="Nat. Commun.">
        <title>Genetic determinants of endophytism in the Arabidopsis root mycobiome.</title>
        <authorList>
            <person name="Mesny F."/>
            <person name="Miyauchi S."/>
            <person name="Thiergart T."/>
            <person name="Pickel B."/>
            <person name="Atanasova L."/>
            <person name="Karlsson M."/>
            <person name="Huettel B."/>
            <person name="Barry K.W."/>
            <person name="Haridas S."/>
            <person name="Chen C."/>
            <person name="Bauer D."/>
            <person name="Andreopoulos W."/>
            <person name="Pangilinan J."/>
            <person name="LaButti K."/>
            <person name="Riley R."/>
            <person name="Lipzen A."/>
            <person name="Clum A."/>
            <person name="Drula E."/>
            <person name="Henrissat B."/>
            <person name="Kohler A."/>
            <person name="Grigoriev I.V."/>
            <person name="Martin F.M."/>
            <person name="Hacquard S."/>
        </authorList>
    </citation>
    <scope>NUCLEOTIDE SEQUENCE</scope>
    <source>
        <strain evidence="1">FSSC 5 MPI-SDFR-AT-0091</strain>
    </source>
</reference>
<protein>
    <submittedName>
        <fullName evidence="1">Uncharacterized protein</fullName>
    </submittedName>
</protein>
<proteinExistence type="predicted"/>
<evidence type="ECO:0000313" key="2">
    <source>
        <dbReference type="Proteomes" id="UP000736672"/>
    </source>
</evidence>
<evidence type="ECO:0000313" key="1">
    <source>
        <dbReference type="EMBL" id="KAH7274114.1"/>
    </source>
</evidence>
<keyword evidence="2" id="KW-1185">Reference proteome</keyword>
<gene>
    <name evidence="1" type="ORF">B0J15DRAFT_120845</name>
</gene>
<name>A0A9P9L552_FUSSL</name>
<dbReference type="EMBL" id="JAGTJS010000002">
    <property type="protein sequence ID" value="KAH7274114.1"/>
    <property type="molecule type" value="Genomic_DNA"/>
</dbReference>
<dbReference type="AlphaFoldDB" id="A0A9P9L552"/>
<dbReference type="Proteomes" id="UP000736672">
    <property type="component" value="Unassembled WGS sequence"/>
</dbReference>
<organism evidence="1 2">
    <name type="scientific">Fusarium solani</name>
    <name type="common">Filamentous fungus</name>
    <dbReference type="NCBI Taxonomy" id="169388"/>
    <lineage>
        <taxon>Eukaryota</taxon>
        <taxon>Fungi</taxon>
        <taxon>Dikarya</taxon>
        <taxon>Ascomycota</taxon>
        <taxon>Pezizomycotina</taxon>
        <taxon>Sordariomycetes</taxon>
        <taxon>Hypocreomycetidae</taxon>
        <taxon>Hypocreales</taxon>
        <taxon>Nectriaceae</taxon>
        <taxon>Fusarium</taxon>
        <taxon>Fusarium solani species complex</taxon>
    </lineage>
</organism>